<dbReference type="AlphaFoldDB" id="A0A8J6XI51"/>
<accession>A0A8J6XI51</accession>
<dbReference type="RefSeq" id="WP_190829754.1">
    <property type="nucleotide sequence ID" value="NZ_CAWPPI010000057.1"/>
</dbReference>
<evidence type="ECO:0000313" key="1">
    <source>
        <dbReference type="EMBL" id="MBD2773680.1"/>
    </source>
</evidence>
<dbReference type="EMBL" id="JACXAE010000057">
    <property type="protein sequence ID" value="MBD2773680.1"/>
    <property type="molecule type" value="Genomic_DNA"/>
</dbReference>
<dbReference type="Proteomes" id="UP000629098">
    <property type="component" value="Unassembled WGS sequence"/>
</dbReference>
<sequence length="819" mass="93997">MNIGSVQICILLSALVADVVSTQKSALIAVLANMPDIMAIAPSFNSPRLMRELTLAKQNEITDASLQLDFEQNQVIYQGQTIGRIQILYKYPLPGELQARLAIESAIDRFLEYLQKQYQIVVLDESDRHVKVFIPNQQIQNFTEWEEFLKKVAFSAYGYTKHQLPGLVQTFIVMLNAITLSGRGFSTLDVPILTQEQSNVLAAWYYAVIRDVRKRQVVRQQQINDLEKDLANLDLNEKERKSKAKDLQDKQAMQAKEAQKYVEYFHKSFGKNLEEQNTVWQELKQLESKLAKQNLTKSDQRKLQKQQEKLREKLVFSQESIQQKQDLFNESKGDPFEFVQLDEQNNPENFKDIRALAKNFTKMATDQINSTRGDIFTQCITEMYRLLETKPSDPLPQPLLTEQPVLPEVRSPGDDSKEFCYSCGVALDPKTARWQVLRFMFEKPSQRRQSASSEGRPHICASCSALAFASPLKVTDESVILRLEPADSSTVSELKIKDYIRMLTNKQMHLSAGRYLILTSDRTNKGELASQKLGQVQYAIAKAASLFPVEVLADFLFSLITQGSQPIHIQSRHLIFIKGLMDSYNQSIINAGKEINMTLGDAVRYVQQDLPYLADYTLTKVAQFSDEFKLEQVRERYWRAIQKDLDAKGVSMGSDNQLSKRARLYRDVAALTGLTYAFAQSLESTAKKAMKQEDVEREVSKLIEKVDDAVAFCYYATLGDETKKSVQARLYQHPDNYFIYEQVKKLMETLSISNRQEQDEAGKIYLTLYADDVLRAYTYFAEGNYIQPKDWNELTYQLKLSLYTRFPELVRKLKSTSEK</sequence>
<comment type="caution">
    <text evidence="1">The sequence shown here is derived from an EMBL/GenBank/DDBJ whole genome shotgun (WGS) entry which is preliminary data.</text>
</comment>
<name>A0A8J6XI51_9CYAN</name>
<evidence type="ECO:0000313" key="2">
    <source>
        <dbReference type="Proteomes" id="UP000629098"/>
    </source>
</evidence>
<keyword evidence="2" id="KW-1185">Reference proteome</keyword>
<proteinExistence type="predicted"/>
<organism evidence="1 2">
    <name type="scientific">Iningainema tapete BLCC-T55</name>
    <dbReference type="NCBI Taxonomy" id="2748662"/>
    <lineage>
        <taxon>Bacteria</taxon>
        <taxon>Bacillati</taxon>
        <taxon>Cyanobacteriota</taxon>
        <taxon>Cyanophyceae</taxon>
        <taxon>Nostocales</taxon>
        <taxon>Scytonemataceae</taxon>
        <taxon>Iningainema tapete</taxon>
    </lineage>
</organism>
<reference evidence="1" key="1">
    <citation type="submission" date="2020-09" db="EMBL/GenBank/DDBJ databases">
        <title>Iningainema tapete sp. nov. (Scytonemataceae, Cyanobacteria) from greenhouses in central Florida (USA) produces two types of nodularin with biosynthetic potential for microcystin-LR and anabaenopeptins.</title>
        <authorList>
            <person name="Berthold D.E."/>
            <person name="Lefler F.W."/>
            <person name="Huang I.-S."/>
            <person name="Abdulla H."/>
            <person name="Zimba P.V."/>
            <person name="Laughinghouse H.D. IV."/>
        </authorList>
    </citation>
    <scope>NUCLEOTIDE SEQUENCE</scope>
    <source>
        <strain evidence="1">BLCCT55</strain>
    </source>
</reference>
<protein>
    <submittedName>
        <fullName evidence="1">Uncharacterized protein</fullName>
    </submittedName>
</protein>
<gene>
    <name evidence="1" type="ORF">ICL16_16760</name>
</gene>